<proteinExistence type="predicted"/>
<dbReference type="GO" id="GO:0000166">
    <property type="term" value="F:nucleotide binding"/>
    <property type="evidence" value="ECO:0007669"/>
    <property type="project" value="InterPro"/>
</dbReference>
<evidence type="ECO:0000313" key="3">
    <source>
        <dbReference type="EMBL" id="KAF5390217.1"/>
    </source>
</evidence>
<dbReference type="OrthoDB" id="3258416at2759"/>
<feature type="compositionally biased region" description="Basic and acidic residues" evidence="2">
    <location>
        <begin position="371"/>
        <end position="381"/>
    </location>
</feature>
<sequence>MAPSADRKALEALSRIELQKRCKDHGLKANLKSEALIELLLDAQKVPTTSQPGRRSVSTRMSSRSTTAGRTSSMIIHDVDEDEDESTQSSAEAAKEESDLGESKPPPIPRTRKAKETQLRLGVGRPLAAGGTGARAVTKSVSVSRSKKGKGTSRSVKKPSEDTIMEEPESEKNEPETEQPADNLLELDADQDINPSTSTSLPLPADFDACIVEALKPLHQQLKTLKAELEQVQALRNEVSQTRSKVADIEDWKQRVETLTTEVKDLREKAALVDSLNMELQQLKESIQRTSTPMSETGALSISRAPALVTGSQPLTATSSRPGIAPVLLGKRHRDSTASNVTGVIEEDEESTLSEADLATTVLRPNKKRAKLGDNVDHSGEGHGSLQSSEEDDDVPGPGPSFTVFNGPEPEDSYIDPPPPITPLPSLYNPRTPPNNGPSRRHATSTQGAAENATPFSFNFLPVPPTPGYSLGAYPYPQHPQSPTPIREQSSGTPVAHNRDRTDMFQAFGLPPPTRPRSRLEPALRSQEVEMGAYINPSAFDNDNEGATRSDDSSGTIKRTMYGTELEANTRFGDFGLEGVATGFNWNGDLLSPEQ</sequence>
<feature type="coiled-coil region" evidence="1">
    <location>
        <begin position="215"/>
        <end position="286"/>
    </location>
</feature>
<accession>A0A8H5MDQ1</accession>
<feature type="region of interest" description="Disordered" evidence="2">
    <location>
        <begin position="333"/>
        <end position="497"/>
    </location>
</feature>
<feature type="compositionally biased region" description="Basic and acidic residues" evidence="2">
    <location>
        <begin position="93"/>
        <end position="102"/>
    </location>
</feature>
<reference evidence="3 4" key="1">
    <citation type="journal article" date="2020" name="ISME J.">
        <title>Uncovering the hidden diversity of litter-decomposition mechanisms in mushroom-forming fungi.</title>
        <authorList>
            <person name="Floudas D."/>
            <person name="Bentzer J."/>
            <person name="Ahren D."/>
            <person name="Johansson T."/>
            <person name="Persson P."/>
            <person name="Tunlid A."/>
        </authorList>
    </citation>
    <scope>NUCLEOTIDE SEQUENCE [LARGE SCALE GENOMIC DNA]</scope>
    <source>
        <strain evidence="3 4">CBS 406.79</strain>
    </source>
</reference>
<comment type="caution">
    <text evidence="3">The sequence shown here is derived from an EMBL/GenBank/DDBJ whole genome shotgun (WGS) entry which is preliminary data.</text>
</comment>
<dbReference type="EMBL" id="JAACJN010000016">
    <property type="protein sequence ID" value="KAF5390217.1"/>
    <property type="molecule type" value="Genomic_DNA"/>
</dbReference>
<dbReference type="AlphaFoldDB" id="A0A8H5MDQ1"/>
<keyword evidence="1" id="KW-0175">Coiled coil</keyword>
<feature type="region of interest" description="Disordered" evidence="2">
    <location>
        <begin position="43"/>
        <end position="180"/>
    </location>
</feature>
<evidence type="ECO:0000256" key="1">
    <source>
        <dbReference type="SAM" id="Coils"/>
    </source>
</evidence>
<evidence type="ECO:0000313" key="4">
    <source>
        <dbReference type="Proteomes" id="UP000518752"/>
    </source>
</evidence>
<gene>
    <name evidence="3" type="ORF">D9757_002804</name>
</gene>
<name>A0A8H5MDQ1_9AGAR</name>
<dbReference type="InterPro" id="IPR010978">
    <property type="entry name" value="tRNA-bd_arm"/>
</dbReference>
<feature type="compositionally biased region" description="Polar residues" evidence="2">
    <location>
        <begin position="444"/>
        <end position="457"/>
    </location>
</feature>
<feature type="region of interest" description="Disordered" evidence="2">
    <location>
        <begin position="536"/>
        <end position="558"/>
    </location>
</feature>
<feature type="compositionally biased region" description="Basic residues" evidence="2">
    <location>
        <begin position="145"/>
        <end position="157"/>
    </location>
</feature>
<protein>
    <recommendedName>
        <fullName evidence="5">SAP domain-containing protein</fullName>
    </recommendedName>
</protein>
<keyword evidence="4" id="KW-1185">Reference proteome</keyword>
<dbReference type="SUPFAM" id="SSF46589">
    <property type="entry name" value="tRNA-binding arm"/>
    <property type="match status" value="1"/>
</dbReference>
<dbReference type="Proteomes" id="UP000518752">
    <property type="component" value="Unassembled WGS sequence"/>
</dbReference>
<organism evidence="3 4">
    <name type="scientific">Collybiopsis confluens</name>
    <dbReference type="NCBI Taxonomy" id="2823264"/>
    <lineage>
        <taxon>Eukaryota</taxon>
        <taxon>Fungi</taxon>
        <taxon>Dikarya</taxon>
        <taxon>Basidiomycota</taxon>
        <taxon>Agaricomycotina</taxon>
        <taxon>Agaricomycetes</taxon>
        <taxon>Agaricomycetidae</taxon>
        <taxon>Agaricales</taxon>
        <taxon>Marasmiineae</taxon>
        <taxon>Omphalotaceae</taxon>
        <taxon>Collybiopsis</taxon>
    </lineage>
</organism>
<evidence type="ECO:0000256" key="2">
    <source>
        <dbReference type="SAM" id="MobiDB-lite"/>
    </source>
</evidence>
<feature type="compositionally biased region" description="Low complexity" evidence="2">
    <location>
        <begin position="54"/>
        <end position="73"/>
    </location>
</feature>
<evidence type="ECO:0008006" key="5">
    <source>
        <dbReference type="Google" id="ProtNLM"/>
    </source>
</evidence>